<feature type="region of interest" description="Disordered" evidence="1">
    <location>
        <begin position="1"/>
        <end position="72"/>
    </location>
</feature>
<dbReference type="Proteomes" id="UP000266841">
    <property type="component" value="Unassembled WGS sequence"/>
</dbReference>
<keyword evidence="3" id="KW-1185">Reference proteome</keyword>
<organism evidence="2 3">
    <name type="scientific">Thalassiosira oceanica</name>
    <name type="common">Marine diatom</name>
    <dbReference type="NCBI Taxonomy" id="159749"/>
    <lineage>
        <taxon>Eukaryota</taxon>
        <taxon>Sar</taxon>
        <taxon>Stramenopiles</taxon>
        <taxon>Ochrophyta</taxon>
        <taxon>Bacillariophyta</taxon>
        <taxon>Coscinodiscophyceae</taxon>
        <taxon>Thalassiosirophycidae</taxon>
        <taxon>Thalassiosirales</taxon>
        <taxon>Thalassiosiraceae</taxon>
        <taxon>Thalassiosira</taxon>
    </lineage>
</organism>
<feature type="region of interest" description="Disordered" evidence="1">
    <location>
        <begin position="228"/>
        <end position="248"/>
    </location>
</feature>
<reference evidence="2 3" key="1">
    <citation type="journal article" date="2012" name="Genome Biol.">
        <title>Genome and low-iron response of an oceanic diatom adapted to chronic iron limitation.</title>
        <authorList>
            <person name="Lommer M."/>
            <person name="Specht M."/>
            <person name="Roy A.S."/>
            <person name="Kraemer L."/>
            <person name="Andreson R."/>
            <person name="Gutowska M.A."/>
            <person name="Wolf J."/>
            <person name="Bergner S.V."/>
            <person name="Schilhabel M.B."/>
            <person name="Klostermeier U.C."/>
            <person name="Beiko R.G."/>
            <person name="Rosenstiel P."/>
            <person name="Hippler M."/>
            <person name="Laroche J."/>
        </authorList>
    </citation>
    <scope>NUCLEOTIDE SEQUENCE [LARGE SCALE GENOMIC DNA]</scope>
    <source>
        <strain evidence="2 3">CCMP1005</strain>
    </source>
</reference>
<feature type="non-terminal residue" evidence="2">
    <location>
        <position position="1"/>
    </location>
</feature>
<gene>
    <name evidence="2" type="ORF">THAOC_27727</name>
</gene>
<protein>
    <submittedName>
        <fullName evidence="2">Uncharacterized protein</fullName>
    </submittedName>
</protein>
<evidence type="ECO:0000313" key="3">
    <source>
        <dbReference type="Proteomes" id="UP000266841"/>
    </source>
</evidence>
<accession>K0RI65</accession>
<comment type="caution">
    <text evidence="2">The sequence shown here is derived from an EMBL/GenBank/DDBJ whole genome shotgun (WGS) entry which is preliminary data.</text>
</comment>
<evidence type="ECO:0000256" key="1">
    <source>
        <dbReference type="SAM" id="MobiDB-lite"/>
    </source>
</evidence>
<sequence length="248" mass="26811">PGRRLDPAEGPGGLRPAARRDGAGAGPRRRGGRGAGPVRLPGPEVPGGGERRGRGREQSAGEVPYTVINGTRCSGRPWRVLFRVDVSLLLSQPKSRPRTSRALPPIPRRPARTASGPSRRPGQSEPPCRPSRPARSGHPTARKFVTRHSKQGSEQSHSEETPPSIPPHLAVVKEELAVVPDPRELPQDREVRAALVGRQRRPPPDLVDVLAVPVSLHDQVPHRRARHDLEELQGHPPILSASSVSAEL</sequence>
<dbReference type="EMBL" id="AGNL01038914">
    <property type="protein sequence ID" value="EJK52935.1"/>
    <property type="molecule type" value="Genomic_DNA"/>
</dbReference>
<evidence type="ECO:0000313" key="2">
    <source>
        <dbReference type="EMBL" id="EJK52935.1"/>
    </source>
</evidence>
<feature type="compositionally biased region" description="Basic residues" evidence="1">
    <location>
        <begin position="140"/>
        <end position="150"/>
    </location>
</feature>
<name>K0RI65_THAOC</name>
<feature type="region of interest" description="Disordered" evidence="1">
    <location>
        <begin position="89"/>
        <end position="169"/>
    </location>
</feature>
<dbReference type="AlphaFoldDB" id="K0RI65"/>
<proteinExistence type="predicted"/>
<feature type="compositionally biased region" description="Basic and acidic residues" evidence="1">
    <location>
        <begin position="49"/>
        <end position="59"/>
    </location>
</feature>